<evidence type="ECO:0000313" key="1">
    <source>
        <dbReference type="EMBL" id="MED6282512.1"/>
    </source>
</evidence>
<keyword evidence="2" id="KW-1185">Reference proteome</keyword>
<evidence type="ECO:0000313" key="2">
    <source>
        <dbReference type="Proteomes" id="UP001352852"/>
    </source>
</evidence>
<feature type="non-terminal residue" evidence="1">
    <location>
        <position position="1"/>
    </location>
</feature>
<reference evidence="1 2" key="1">
    <citation type="submission" date="2021-06" db="EMBL/GenBank/DDBJ databases">
        <authorList>
            <person name="Palmer J.M."/>
        </authorList>
    </citation>
    <scope>NUCLEOTIDE SEQUENCE [LARGE SCALE GENOMIC DNA]</scope>
    <source>
        <strain evidence="1 2">CL_MEX2019</strain>
        <tissue evidence="1">Muscle</tissue>
    </source>
</reference>
<accession>A0ABU7E5J8</accession>
<gene>
    <name evidence="1" type="ORF">CHARACLAT_032949</name>
</gene>
<sequence length="88" mass="10172">CWEETLGSRSEVAWVFCQFVFSALQPEDFDRTGQTVRIREGAIPSVFSFPAHLQNEQLRPQRRLKMLCQGTARYLSKTLVSPCLYTML</sequence>
<dbReference type="Proteomes" id="UP001352852">
    <property type="component" value="Unassembled WGS sequence"/>
</dbReference>
<name>A0ABU7E5J8_9TELE</name>
<proteinExistence type="predicted"/>
<protein>
    <submittedName>
        <fullName evidence="1">Uncharacterized protein</fullName>
    </submittedName>
</protein>
<organism evidence="1 2">
    <name type="scientific">Characodon lateralis</name>
    <dbReference type="NCBI Taxonomy" id="208331"/>
    <lineage>
        <taxon>Eukaryota</taxon>
        <taxon>Metazoa</taxon>
        <taxon>Chordata</taxon>
        <taxon>Craniata</taxon>
        <taxon>Vertebrata</taxon>
        <taxon>Euteleostomi</taxon>
        <taxon>Actinopterygii</taxon>
        <taxon>Neopterygii</taxon>
        <taxon>Teleostei</taxon>
        <taxon>Neoteleostei</taxon>
        <taxon>Acanthomorphata</taxon>
        <taxon>Ovalentaria</taxon>
        <taxon>Atherinomorphae</taxon>
        <taxon>Cyprinodontiformes</taxon>
        <taxon>Goodeidae</taxon>
        <taxon>Characodon</taxon>
    </lineage>
</organism>
<comment type="caution">
    <text evidence="1">The sequence shown here is derived from an EMBL/GenBank/DDBJ whole genome shotgun (WGS) entry which is preliminary data.</text>
</comment>
<dbReference type="EMBL" id="JAHUTJ010047322">
    <property type="protein sequence ID" value="MED6282512.1"/>
    <property type="molecule type" value="Genomic_DNA"/>
</dbReference>